<accession>A0A0J6VM30</accession>
<reference evidence="1 2" key="1">
    <citation type="journal article" date="2015" name="Genome Biol. Evol.">
        <title>Characterization of Three Mycobacterium spp. with Potential Use in Bioremediation by Genome Sequencing and Comparative Genomics.</title>
        <authorList>
            <person name="Das S."/>
            <person name="Pettersson B.M."/>
            <person name="Behra P.R."/>
            <person name="Ramesh M."/>
            <person name="Dasgupta S."/>
            <person name="Bhattacharya A."/>
            <person name="Kirsebom L.A."/>
        </authorList>
    </citation>
    <scope>NUCLEOTIDE SEQUENCE [LARGE SCALE GENOMIC DNA]</scope>
    <source>
        <strain evidence="1 2">DSM 43826</strain>
    </source>
</reference>
<protein>
    <recommendedName>
        <fullName evidence="3">Pullulanase</fullName>
    </recommendedName>
</protein>
<sequence length="177" mass="18298">MVEREGRAARLTGMEYCLGDPDGSATMWSADPTADVDGDGVRDAVTLDLDDDGLLDDALADFDVDGLADHGVLDFGGDGQAYVTDDGTGTWSVSADRAAAVRWLGLDGVEHPAGSATVDLDGDGQAAERLTDSDGDGLADRAFGTGTAWVDIDGDGRWDVRLVDTDDDGAADSASRL</sequence>
<dbReference type="SUPFAM" id="SSF103647">
    <property type="entry name" value="TSP type-3 repeat"/>
    <property type="match status" value="1"/>
</dbReference>
<gene>
    <name evidence="1" type="ORF">MCHLDSM_05396</name>
</gene>
<evidence type="ECO:0000313" key="1">
    <source>
        <dbReference type="EMBL" id="KMO70508.1"/>
    </source>
</evidence>
<comment type="caution">
    <text evidence="1">The sequence shown here is derived from an EMBL/GenBank/DDBJ whole genome shotgun (WGS) entry which is preliminary data.</text>
</comment>
<dbReference type="EMBL" id="JYNL01000064">
    <property type="protein sequence ID" value="KMO70508.1"/>
    <property type="molecule type" value="Genomic_DNA"/>
</dbReference>
<proteinExistence type="predicted"/>
<keyword evidence="2" id="KW-1185">Reference proteome</keyword>
<evidence type="ECO:0008006" key="3">
    <source>
        <dbReference type="Google" id="ProtNLM"/>
    </source>
</evidence>
<dbReference type="GO" id="GO:0005509">
    <property type="term" value="F:calcium ion binding"/>
    <property type="evidence" value="ECO:0007669"/>
    <property type="project" value="InterPro"/>
</dbReference>
<dbReference type="STRING" id="37916.MCHLDSM_05396"/>
<dbReference type="AlphaFoldDB" id="A0A0J6VM30"/>
<dbReference type="InterPro" id="IPR028974">
    <property type="entry name" value="TSP_type-3_rpt"/>
</dbReference>
<evidence type="ECO:0000313" key="2">
    <source>
        <dbReference type="Proteomes" id="UP000036513"/>
    </source>
</evidence>
<dbReference type="PATRIC" id="fig|37916.4.peg.5406"/>
<dbReference type="Proteomes" id="UP000036513">
    <property type="component" value="Unassembled WGS sequence"/>
</dbReference>
<name>A0A0J6VM30_9MYCO</name>
<organism evidence="1 2">
    <name type="scientific">Mycolicibacterium chlorophenolicum</name>
    <dbReference type="NCBI Taxonomy" id="37916"/>
    <lineage>
        <taxon>Bacteria</taxon>
        <taxon>Bacillati</taxon>
        <taxon>Actinomycetota</taxon>
        <taxon>Actinomycetes</taxon>
        <taxon>Mycobacteriales</taxon>
        <taxon>Mycobacteriaceae</taxon>
        <taxon>Mycolicibacterium</taxon>
    </lineage>
</organism>